<dbReference type="AlphaFoldDB" id="A0A0P1LVK2"/>
<gene>
    <name evidence="3" type="ORF">JGI4_01884</name>
    <name evidence="2" type="ORF">JGI8_00649</name>
</gene>
<dbReference type="EMBL" id="FAOP01000007">
    <property type="protein sequence ID" value="CUU07745.1"/>
    <property type="molecule type" value="Genomic_DNA"/>
</dbReference>
<evidence type="ECO:0000259" key="1">
    <source>
        <dbReference type="Pfam" id="PF00294"/>
    </source>
</evidence>
<evidence type="ECO:0000313" key="5">
    <source>
        <dbReference type="Proteomes" id="UP000182200"/>
    </source>
</evidence>
<dbReference type="InterPro" id="IPR029056">
    <property type="entry name" value="Ribokinase-like"/>
</dbReference>
<accession>A0A0N7MXQ7</accession>
<proteinExistence type="predicted"/>
<dbReference type="Gene3D" id="3.40.1190.20">
    <property type="match status" value="1"/>
</dbReference>
<keyword evidence="3" id="KW-0808">Transferase</keyword>
<dbReference type="InterPro" id="IPR011611">
    <property type="entry name" value="PfkB_dom"/>
</dbReference>
<evidence type="ECO:0000313" key="3">
    <source>
        <dbReference type="EMBL" id="CUU07745.1"/>
    </source>
</evidence>
<dbReference type="STRING" id="1633631.GCA_001442925_01879"/>
<accession>A0A0P1M0X7</accession>
<reference evidence="3 4" key="1">
    <citation type="submission" date="2015-11" db="EMBL/GenBank/DDBJ databases">
        <authorList>
            <person name="Zhang Y."/>
            <person name="Guo Z."/>
        </authorList>
    </citation>
    <scope>NUCLEOTIDE SEQUENCE [LARGE SCALE GENOMIC DNA]</scope>
    <source>
        <strain evidence="3">JGI-4</strain>
    </source>
</reference>
<evidence type="ECO:0000313" key="4">
    <source>
        <dbReference type="Proteomes" id="UP000182011"/>
    </source>
</evidence>
<dbReference type="SUPFAM" id="SSF53613">
    <property type="entry name" value="Ribokinase-like"/>
    <property type="match status" value="1"/>
</dbReference>
<reference evidence="2 5" key="2">
    <citation type="submission" date="2015-11" db="EMBL/GenBank/DDBJ databases">
        <authorList>
            <person name="Varghese N."/>
        </authorList>
    </citation>
    <scope>NUCLEOTIDE SEQUENCE [LARGE SCALE GENOMIC DNA]</scope>
    <source>
        <strain evidence="2 5">JGI-8</strain>
    </source>
</reference>
<dbReference type="Proteomes" id="UP000182200">
    <property type="component" value="Unassembled WGS sequence"/>
</dbReference>
<evidence type="ECO:0000313" key="2">
    <source>
        <dbReference type="EMBL" id="CUS82942.1"/>
    </source>
</evidence>
<dbReference type="Proteomes" id="UP000182011">
    <property type="component" value="Unassembled WGS sequence"/>
</dbReference>
<keyword evidence="5" id="KW-1185">Reference proteome</keyword>
<accession>A0A0P1L5U5</accession>
<protein>
    <submittedName>
        <fullName evidence="3">Sugar or nucleoside kinase, ribokinase family</fullName>
    </submittedName>
</protein>
<accession>A0A0P1LVK2</accession>
<name>A0A0P1LVK2_9BACT</name>
<accession>A0A0S4NC76</accession>
<accession>A0A0P1LZM1</accession>
<keyword evidence="3" id="KW-0418">Kinase</keyword>
<dbReference type="EMBL" id="CZVI01000006">
    <property type="protein sequence ID" value="CUS82942.1"/>
    <property type="molecule type" value="Genomic_DNA"/>
</dbReference>
<feature type="domain" description="Carbohydrate kinase PfkB" evidence="1">
    <location>
        <begin position="171"/>
        <end position="290"/>
    </location>
</feature>
<organism evidence="3 4">
    <name type="scientific">Candidatus Kryptonium thompsonii</name>
    <dbReference type="NCBI Taxonomy" id="1633631"/>
    <lineage>
        <taxon>Bacteria</taxon>
        <taxon>Pseudomonadati</taxon>
        <taxon>Candidatus Kryptoniota</taxon>
        <taxon>Candidatus Kryptonium</taxon>
    </lineage>
</organism>
<dbReference type="Pfam" id="PF00294">
    <property type="entry name" value="PfkB"/>
    <property type="match status" value="1"/>
</dbReference>
<accession>A0A0P1LNA0</accession>
<sequence length="300" mass="34369">MKYGLIGHLCLDVIHLADGTEVQSYGGIFFSLASLANIVDDGDIIYPVFGVGDVDYDKFIERIKNYSNVVTDGIFKFEGFTNRVHLFYQDRKERTECSMHIAKPIEFERLKILLDAGVDGIFINMISGFDIEFEVLKRLRKNFNGYIHFDIHSATLGVDERNIRFRRRMLDWKEWLENVDTVQMNEFEARSIGEGWWNDDMLAENVLNLGVRAMVITRASLGATVYYFDDEIKRADFKAYEVDVVDPTGCGDVFGSAFFYKYSKTLDPLVSTEFANYVAGLNATIPGSTEIDKLRELVKR</sequence>
<dbReference type="GO" id="GO:0016301">
    <property type="term" value="F:kinase activity"/>
    <property type="evidence" value="ECO:0007669"/>
    <property type="project" value="UniProtKB-KW"/>
</dbReference>
<dbReference type="RefSeq" id="WP_047134507.1">
    <property type="nucleotide sequence ID" value="NZ_CZVI01000006.1"/>
</dbReference>